<dbReference type="Proteomes" id="UP000283880">
    <property type="component" value="Unassembled WGS sequence"/>
</dbReference>
<dbReference type="Pfam" id="PF08279">
    <property type="entry name" value="HTH_11"/>
    <property type="match status" value="1"/>
</dbReference>
<dbReference type="OrthoDB" id="3175596at2"/>
<dbReference type="SUPFAM" id="SSF63520">
    <property type="entry name" value="PTS-regulatory domain, PRD"/>
    <property type="match status" value="2"/>
</dbReference>
<dbReference type="InterPro" id="IPR013196">
    <property type="entry name" value="HTH_11"/>
</dbReference>
<sequence length="639" mass="74419">MAQLEKRKAVILNTLLEREDYITAQQLAAIAGASVRTIKSDIAALNKLVENCGVQIHSVPNRGYRLEQGEDADLSELSLLMDDSELRRFYKVPQDANERIYYLIRKLLVVDYPLETGELADEIYVSEPTVVRDLQKARIILAKRNLKLVMEKKGNVRLEGSELNKRLAISEFFFHNEKHIGKEENVFRDGLNRQEVEGIRIILRLVCREFSIVLSDASLSNLVIHVFIALTRYRFYNFIEADEALQAEYRDAVEYAAAKRLTEALEEAYDFVIPDDEVIYYAMHLRVKRIYDEIPLTDQERVRINQCISQCFWEIYEEYGVDFSQDQELRHYLYQHIPLMIIRLKNHMSFRYPQVLDKPSSYLFSIKLTYIVTDVIGRFYQVGVNAQEFEYLAIYFCFALLKSRSGKRICIGVYNGGGRAETVMYFNAVRGAFLEEDYEVRIVDYGDLFQRERGTVDICVSTCSLEEPTGAEVVMIRDRTYIQEIRRAIYRHKTRSLDWGTYFPPGCVTPCLKGREPAKILRNLRDILAERDIFPAEGPEEPGFKCLEVGNGVILVHDPGHRCRKGFFFLGVLERPVIWDMEVAKILVMADTADRRDPGLQTLCYILSKWMTNCKGEDIMEKQWDDREWMRFMSEPMED</sequence>
<keyword evidence="2" id="KW-0805">Transcription regulation</keyword>
<dbReference type="Gene3D" id="1.10.1790.10">
    <property type="entry name" value="PRD domain"/>
    <property type="match status" value="2"/>
</dbReference>
<keyword evidence="1" id="KW-0677">Repeat</keyword>
<evidence type="ECO:0000256" key="1">
    <source>
        <dbReference type="ARBA" id="ARBA00022737"/>
    </source>
</evidence>
<evidence type="ECO:0000313" key="6">
    <source>
        <dbReference type="EMBL" id="RGX32128.1"/>
    </source>
</evidence>
<comment type="caution">
    <text evidence="6">The sequence shown here is derived from an EMBL/GenBank/DDBJ whole genome shotgun (WGS) entry which is preliminary data.</text>
</comment>
<dbReference type="PANTHER" id="PTHR30185">
    <property type="entry name" value="CRYPTIC BETA-GLUCOSIDE BGL OPERON ANTITERMINATOR"/>
    <property type="match status" value="1"/>
</dbReference>
<dbReference type="InterPro" id="IPR007737">
    <property type="entry name" value="Mga_HTH"/>
</dbReference>
<reference evidence="6 7" key="1">
    <citation type="submission" date="2018-08" db="EMBL/GenBank/DDBJ databases">
        <title>A genome reference for cultivated species of the human gut microbiota.</title>
        <authorList>
            <person name="Zou Y."/>
            <person name="Xue W."/>
            <person name="Luo G."/>
        </authorList>
    </citation>
    <scope>NUCLEOTIDE SEQUENCE [LARGE SCALE GENOMIC DNA]</scope>
    <source>
        <strain evidence="6 7">AF04-15</strain>
    </source>
</reference>
<proteinExistence type="predicted"/>
<accession>A0A413FJU2</accession>
<dbReference type="EMBL" id="QSBM01000002">
    <property type="protein sequence ID" value="RGX32128.1"/>
    <property type="molecule type" value="Genomic_DNA"/>
</dbReference>
<dbReference type="PANTHER" id="PTHR30185:SF13">
    <property type="entry name" value="LICABCH OPERON REGULATOR-RELATED"/>
    <property type="match status" value="1"/>
</dbReference>
<keyword evidence="4" id="KW-0804">Transcription</keyword>
<dbReference type="Pfam" id="PF00874">
    <property type="entry name" value="PRD"/>
    <property type="match status" value="2"/>
</dbReference>
<dbReference type="InterPro" id="IPR036634">
    <property type="entry name" value="PRD_sf"/>
</dbReference>
<keyword evidence="3" id="KW-0010">Activator</keyword>
<dbReference type="AlphaFoldDB" id="A0A413FJU2"/>
<dbReference type="Gene3D" id="1.10.10.10">
    <property type="entry name" value="Winged helix-like DNA-binding domain superfamily/Winged helix DNA-binding domain"/>
    <property type="match status" value="1"/>
</dbReference>
<organism evidence="6 7">
    <name type="scientific">Enterocloster asparagiformis</name>
    <dbReference type="NCBI Taxonomy" id="333367"/>
    <lineage>
        <taxon>Bacteria</taxon>
        <taxon>Bacillati</taxon>
        <taxon>Bacillota</taxon>
        <taxon>Clostridia</taxon>
        <taxon>Lachnospirales</taxon>
        <taxon>Lachnospiraceae</taxon>
        <taxon>Enterocloster</taxon>
    </lineage>
</organism>
<feature type="domain" description="PRD" evidence="5">
    <location>
        <begin position="190"/>
        <end position="295"/>
    </location>
</feature>
<dbReference type="GO" id="GO:0006355">
    <property type="term" value="P:regulation of DNA-templated transcription"/>
    <property type="evidence" value="ECO:0007669"/>
    <property type="project" value="InterPro"/>
</dbReference>
<dbReference type="PROSITE" id="PS51372">
    <property type="entry name" value="PRD_2"/>
    <property type="match status" value="2"/>
</dbReference>
<evidence type="ECO:0000259" key="5">
    <source>
        <dbReference type="PROSITE" id="PS51372"/>
    </source>
</evidence>
<evidence type="ECO:0000256" key="2">
    <source>
        <dbReference type="ARBA" id="ARBA00023015"/>
    </source>
</evidence>
<feature type="domain" description="PRD" evidence="5">
    <location>
        <begin position="299"/>
        <end position="406"/>
    </location>
</feature>
<dbReference type="SUPFAM" id="SSF46785">
    <property type="entry name" value="Winged helix' DNA-binding domain"/>
    <property type="match status" value="1"/>
</dbReference>
<evidence type="ECO:0000256" key="3">
    <source>
        <dbReference type="ARBA" id="ARBA00023159"/>
    </source>
</evidence>
<dbReference type="InterPro" id="IPR036390">
    <property type="entry name" value="WH_DNA-bd_sf"/>
</dbReference>
<name>A0A413FJU2_9FIRM</name>
<dbReference type="RefSeq" id="WP_007714123.1">
    <property type="nucleotide sequence ID" value="NZ_JAWYAU010000273.1"/>
</dbReference>
<dbReference type="InterPro" id="IPR050661">
    <property type="entry name" value="BglG_antiterminators"/>
</dbReference>
<protein>
    <submittedName>
        <fullName evidence="6">Transcription antiterminator</fullName>
    </submittedName>
</protein>
<dbReference type="InterPro" id="IPR011608">
    <property type="entry name" value="PRD"/>
</dbReference>
<dbReference type="Pfam" id="PF05043">
    <property type="entry name" value="Mga"/>
    <property type="match status" value="1"/>
</dbReference>
<dbReference type="InterPro" id="IPR036388">
    <property type="entry name" value="WH-like_DNA-bd_sf"/>
</dbReference>
<evidence type="ECO:0000256" key="4">
    <source>
        <dbReference type="ARBA" id="ARBA00023163"/>
    </source>
</evidence>
<gene>
    <name evidence="6" type="ORF">DWV29_04910</name>
</gene>
<evidence type="ECO:0000313" key="7">
    <source>
        <dbReference type="Proteomes" id="UP000283880"/>
    </source>
</evidence>